<evidence type="ECO:0000256" key="2">
    <source>
        <dbReference type="ARBA" id="ARBA00022679"/>
    </source>
</evidence>
<evidence type="ECO:0000313" key="4">
    <source>
        <dbReference type="Proteomes" id="UP000006622"/>
    </source>
</evidence>
<keyword evidence="4" id="KW-1185">Reference proteome</keyword>
<dbReference type="KEGG" id="mzh:Mzhil_0754"/>
<dbReference type="NCBIfam" id="NF002126">
    <property type="entry name" value="PRK00964.1-4"/>
    <property type="match status" value="1"/>
</dbReference>
<dbReference type="STRING" id="679901.Mzhil_0754"/>
<dbReference type="Proteomes" id="UP000006622">
    <property type="component" value="Chromosome"/>
</dbReference>
<accession>F7XKL5</accession>
<protein>
    <submittedName>
        <fullName evidence="3">Tetrahydromethanopterin S-methyltransferase</fullName>
        <ecNumber evidence="3">2.1.1.86</ecNumber>
    </submittedName>
</protein>
<dbReference type="PIRSF" id="PIRSF009452">
    <property type="entry name" value="MtrA_MtxA"/>
    <property type="match status" value="1"/>
</dbReference>
<dbReference type="GO" id="GO:0032259">
    <property type="term" value="P:methylation"/>
    <property type="evidence" value="ECO:0007669"/>
    <property type="project" value="UniProtKB-KW"/>
</dbReference>
<dbReference type="EC" id="2.1.1.86" evidence="3"/>
<dbReference type="AlphaFoldDB" id="F7XKL5"/>
<gene>
    <name evidence="3" type="ordered locus">Mzhil_0754</name>
</gene>
<sequence>MEHVANDWPPAKGDYVIGSIDSRIAVVTLASSIEPTEKAAIWGTCKTENLGVEKVVINIISNSNIRYLLLCGGESRGHLSGKSLIALHNNGIDENGRIIGSDGAIPFIENIPENAIIRFQEQVDLIDYTGLTDKKEIYELVDVYSNKNEAYAEEPFVILTGKRKKSCIQHSSSADIILSDEFVIDAENGIICTSDQL</sequence>
<dbReference type="RefSeq" id="WP_013898057.1">
    <property type="nucleotide sequence ID" value="NC_015676.1"/>
</dbReference>
<keyword evidence="2 3" id="KW-0808">Transferase</keyword>
<keyword evidence="1 3" id="KW-0489">Methyltransferase</keyword>
<dbReference type="OrthoDB" id="130682at2157"/>
<proteinExistence type="predicted"/>
<dbReference type="NCBIfam" id="NF010654">
    <property type="entry name" value="PRK14053.1"/>
    <property type="match status" value="1"/>
</dbReference>
<name>F7XKL5_METZD</name>
<reference evidence="3" key="1">
    <citation type="submission" date="2010-07" db="EMBL/GenBank/DDBJ databases">
        <title>The complete genome of Methanosalsum zhilinae DSM 4017.</title>
        <authorList>
            <consortium name="US DOE Joint Genome Institute (JGI-PGF)"/>
            <person name="Lucas S."/>
            <person name="Copeland A."/>
            <person name="Lapidus A."/>
            <person name="Glavina del Rio T."/>
            <person name="Dalin E."/>
            <person name="Tice H."/>
            <person name="Bruce D."/>
            <person name="Goodwin L."/>
            <person name="Pitluck S."/>
            <person name="Kyrpides N."/>
            <person name="Mavromatis K."/>
            <person name="Ovchinnikova G."/>
            <person name="Daligault H."/>
            <person name="Detter J.C."/>
            <person name="Han C."/>
            <person name="Tapia R."/>
            <person name="Larimer F."/>
            <person name="Land M."/>
            <person name="Hauser L."/>
            <person name="Markowitz V."/>
            <person name="Cheng J.-F."/>
            <person name="Hugenholtz P."/>
            <person name="Woyke T."/>
            <person name="Wu D."/>
            <person name="Spring S."/>
            <person name="Schueler E."/>
            <person name="Brambilla E."/>
            <person name="Klenk H.-P."/>
            <person name="Eisen J.A."/>
        </authorList>
    </citation>
    <scope>NUCLEOTIDE SEQUENCE</scope>
    <source>
        <strain evidence="3">DSM 4017</strain>
    </source>
</reference>
<evidence type="ECO:0000256" key="1">
    <source>
        <dbReference type="ARBA" id="ARBA00022603"/>
    </source>
</evidence>
<dbReference type="HOGENOM" id="CLU_100863_0_0_2"/>
<dbReference type="InterPro" id="IPR030688">
    <property type="entry name" value="MeTrfase_MtrA/MtxA"/>
</dbReference>
<dbReference type="Pfam" id="PF04208">
    <property type="entry name" value="MtrA"/>
    <property type="match status" value="1"/>
</dbReference>
<dbReference type="GO" id="GO:0008168">
    <property type="term" value="F:methyltransferase activity"/>
    <property type="evidence" value="ECO:0007669"/>
    <property type="project" value="UniProtKB-KW"/>
</dbReference>
<evidence type="ECO:0000313" key="3">
    <source>
        <dbReference type="EMBL" id="AEH60618.1"/>
    </source>
</evidence>
<dbReference type="GeneID" id="10822368"/>
<dbReference type="EMBL" id="CP002101">
    <property type="protein sequence ID" value="AEH60618.1"/>
    <property type="molecule type" value="Genomic_DNA"/>
</dbReference>
<organism evidence="3 4">
    <name type="scientific">Methanosalsum zhilinae (strain DSM 4017 / NBRC 107636 / OCM 62 / WeN5)</name>
    <name type="common">Methanohalophilus zhilinae</name>
    <dbReference type="NCBI Taxonomy" id="679901"/>
    <lineage>
        <taxon>Archaea</taxon>
        <taxon>Methanobacteriati</taxon>
        <taxon>Methanobacteriota</taxon>
        <taxon>Stenosarchaea group</taxon>
        <taxon>Methanomicrobia</taxon>
        <taxon>Methanosarcinales</taxon>
        <taxon>Methanosarcinaceae</taxon>
        <taxon>Methanosalsum</taxon>
    </lineage>
</organism>